<keyword evidence="1" id="KW-1133">Transmembrane helix</keyword>
<evidence type="ECO:0000256" key="1">
    <source>
        <dbReference type="SAM" id="Phobius"/>
    </source>
</evidence>
<accession>X0SVX8</accession>
<feature type="transmembrane region" description="Helical" evidence="1">
    <location>
        <begin position="39"/>
        <end position="61"/>
    </location>
</feature>
<name>X0SVX8_9ZZZZ</name>
<protein>
    <submittedName>
        <fullName evidence="2">Uncharacterized protein</fullName>
    </submittedName>
</protein>
<proteinExistence type="predicted"/>
<organism evidence="2">
    <name type="scientific">marine sediment metagenome</name>
    <dbReference type="NCBI Taxonomy" id="412755"/>
    <lineage>
        <taxon>unclassified sequences</taxon>
        <taxon>metagenomes</taxon>
        <taxon>ecological metagenomes</taxon>
    </lineage>
</organism>
<dbReference type="AlphaFoldDB" id="X0SVX8"/>
<reference evidence="2" key="1">
    <citation type="journal article" date="2014" name="Front. Microbiol.">
        <title>High frequency of phylogenetically diverse reductive dehalogenase-homologous genes in deep subseafloor sedimentary metagenomes.</title>
        <authorList>
            <person name="Kawai M."/>
            <person name="Futagami T."/>
            <person name="Toyoda A."/>
            <person name="Takaki Y."/>
            <person name="Nishi S."/>
            <person name="Hori S."/>
            <person name="Arai W."/>
            <person name="Tsubouchi T."/>
            <person name="Morono Y."/>
            <person name="Uchiyama I."/>
            <person name="Ito T."/>
            <person name="Fujiyama A."/>
            <person name="Inagaki F."/>
            <person name="Takami H."/>
        </authorList>
    </citation>
    <scope>NUCLEOTIDE SEQUENCE</scope>
    <source>
        <strain evidence="2">Expedition CK06-06</strain>
    </source>
</reference>
<comment type="caution">
    <text evidence="2">The sequence shown here is derived from an EMBL/GenBank/DDBJ whole genome shotgun (WGS) entry which is preliminary data.</text>
</comment>
<keyword evidence="1" id="KW-0472">Membrane</keyword>
<keyword evidence="1" id="KW-0812">Transmembrane</keyword>
<feature type="non-terminal residue" evidence="2">
    <location>
        <position position="1"/>
    </location>
</feature>
<dbReference type="EMBL" id="BARS01004995">
    <property type="protein sequence ID" value="GAF85353.1"/>
    <property type="molecule type" value="Genomic_DNA"/>
</dbReference>
<evidence type="ECO:0000313" key="2">
    <source>
        <dbReference type="EMBL" id="GAF85353.1"/>
    </source>
</evidence>
<gene>
    <name evidence="2" type="ORF">S01H1_09773</name>
</gene>
<sequence length="66" mass="8105">FYVIFLRKSYPSIDMKAERLGIRKALKVYEEETQSYGEYLYFVFNFHNIIILYVWVIVKFFHRTLG</sequence>